<dbReference type="EMBL" id="LOXM01000155">
    <property type="protein sequence ID" value="KVG63937.1"/>
    <property type="molecule type" value="Genomic_DNA"/>
</dbReference>
<gene>
    <name evidence="1" type="ORF">WJ33_28500</name>
</gene>
<organism evidence="1 2">
    <name type="scientific">Burkholderia ubonensis</name>
    <dbReference type="NCBI Taxonomy" id="101571"/>
    <lineage>
        <taxon>Bacteria</taxon>
        <taxon>Pseudomonadati</taxon>
        <taxon>Pseudomonadota</taxon>
        <taxon>Betaproteobacteria</taxon>
        <taxon>Burkholderiales</taxon>
        <taxon>Burkholderiaceae</taxon>
        <taxon>Burkholderia</taxon>
        <taxon>Burkholderia cepacia complex</taxon>
    </lineage>
</organism>
<protein>
    <recommendedName>
        <fullName evidence="3">Restriction endonuclease type IV Mrr domain-containing protein</fullName>
    </recommendedName>
</protein>
<evidence type="ECO:0000313" key="1">
    <source>
        <dbReference type="EMBL" id="KVG63937.1"/>
    </source>
</evidence>
<evidence type="ECO:0000313" key="2">
    <source>
        <dbReference type="Proteomes" id="UP000064029"/>
    </source>
</evidence>
<reference evidence="1 2" key="1">
    <citation type="submission" date="2015-11" db="EMBL/GenBank/DDBJ databases">
        <title>Expanding the genomic diversity of Burkholderia species for the development of highly accurate diagnostics.</title>
        <authorList>
            <person name="Sahl J."/>
            <person name="Keim P."/>
            <person name="Wagner D."/>
        </authorList>
    </citation>
    <scope>NUCLEOTIDE SEQUENCE [LARGE SCALE GENOMIC DNA]</scope>
    <source>
        <strain evidence="1 2">MSMB2036</strain>
    </source>
</reference>
<sequence>MGEPLLDFAAMHYTTFEQFCWWLLKKDQTLIGCKRLGGNGTSQEGIDLFAFDEQQSEKLNVFECKAWKNFNATSLTKAVDAFLKGSWSSLTKKFTIILAQRDIDGTALAHRWHVEKQRLKCVGIDGDLWTAHTLTLKVQAYPDILSKFFPWHSVDFYANQWMHGLHSTKW</sequence>
<evidence type="ECO:0008006" key="3">
    <source>
        <dbReference type="Google" id="ProtNLM"/>
    </source>
</evidence>
<name>A0A103R9Y6_9BURK</name>
<comment type="caution">
    <text evidence="1">The sequence shown here is derived from an EMBL/GenBank/DDBJ whole genome shotgun (WGS) entry which is preliminary data.</text>
</comment>
<dbReference type="AlphaFoldDB" id="A0A103R9Y6"/>
<accession>A0A103R9Y6</accession>
<proteinExistence type="predicted"/>
<dbReference type="Proteomes" id="UP000064029">
    <property type="component" value="Unassembled WGS sequence"/>
</dbReference>